<feature type="domain" description="TonB-dependent receptor-like beta-barrel" evidence="6">
    <location>
        <begin position="365"/>
        <end position="886"/>
    </location>
</feature>
<dbReference type="EMBL" id="FQVT01000005">
    <property type="protein sequence ID" value="SHG17575.1"/>
    <property type="molecule type" value="Genomic_DNA"/>
</dbReference>
<proteinExistence type="inferred from homology"/>
<gene>
    <name evidence="8" type="ORF">SAMN05444483_105230</name>
</gene>
<sequence length="926" mass="103739">MKNYLLTLSILLLSIVLQAQEETTGAIVGKLSDKEMQGEPLPFANIIIKETNEGTTSDFDGFYALKNLEPGTYTVAFSFIGYKTLEIPSVEVVPGKVTEVNTKLGASAASLNEVVISTISRKDSEVALLIAQKKAIQIKESIGAQELAKIGVTDAATATTKLSGVTSSEASGDIFVRGLGDRYLHTTMNGLPIPSDDVERKNIDLGLFPTRVIKSVGISKTYSPSYSADQASGNVNIESRSLLGSRELSAGVRTGINTNVFQDDVVNNFKASPNANMISFGFYSKDMPTQNAVTQQSWDTQTVDFPLNYRYALNGGTKIGEKFEFFFSGAQTVAHKYRKGLFQNYNTNTLEDYYTDATRFSKTINTTGLLDLEYEFNNNHSLRVLSLFINKTADIVYEAGRNGEGFTQDETDEAENLNQFVRDQNLRHTRLSVNQLLGDHQLGEKNHLTWGVGANFIDANEPNRIRNEINFNEEQVSLGRQGNYQNRKSTQTIYDKEISARLNDELEIIKKDSISLVLNFGGNYRNKDRDFASQFFGLDEPNGTVLNAGSIDNLNSILNQENVENGSLRNNEQREDTYTGNLESTAGYISANYTVNKFNFNVGARYQKDDISVHYNVSNTFPREDIIAKSYDNIYPSLNIRYALNDNNNLRLAASKTITLPEFKEISPFPYVDPRAQTTQGNPELMASNTYNLDIKWELFPSNSQLISLTGFYKQIKDPIQKTQVTGSSGYFRFFNTSEKAEVYGLEFDADLNILNPEEGHSLDFGLNATKMWHEQDLKDVYNEDGALVRTFKYKNKTTSELQGASDWIFNAALNFKTNWERAFSANVSANYATGKIFALGSTNNVKDYENYYNDEIIEKGFVSLNTVLVQELNDNWNLRFTGKNLLNPEIERTQNIKPIGGPERTETVFSYTRGMILNLGVSFKF</sequence>
<dbReference type="OrthoDB" id="9768470at2"/>
<evidence type="ECO:0000256" key="1">
    <source>
        <dbReference type="ARBA" id="ARBA00004442"/>
    </source>
</evidence>
<dbReference type="PANTHER" id="PTHR40980">
    <property type="entry name" value="PLUG DOMAIN-CONTAINING PROTEIN"/>
    <property type="match status" value="1"/>
</dbReference>
<evidence type="ECO:0000256" key="4">
    <source>
        <dbReference type="RuleBase" id="RU003357"/>
    </source>
</evidence>
<dbReference type="InterPro" id="IPR012910">
    <property type="entry name" value="Plug_dom"/>
</dbReference>
<evidence type="ECO:0000259" key="6">
    <source>
        <dbReference type="Pfam" id="PF00593"/>
    </source>
</evidence>
<keyword evidence="3" id="KW-0998">Cell outer membrane</keyword>
<dbReference type="InterPro" id="IPR000531">
    <property type="entry name" value="Beta-barrel_TonB"/>
</dbReference>
<comment type="similarity">
    <text evidence="4">Belongs to the TonB-dependent receptor family.</text>
</comment>
<dbReference type="STRING" id="1073325.SAMN05444483_105230"/>
<evidence type="ECO:0000256" key="5">
    <source>
        <dbReference type="SAM" id="SignalP"/>
    </source>
</evidence>
<keyword evidence="8" id="KW-0675">Receptor</keyword>
<keyword evidence="5" id="KW-0732">Signal</keyword>
<dbReference type="PANTHER" id="PTHR40980:SF5">
    <property type="entry name" value="TONB-DEPENDENT RECEPTOR"/>
    <property type="match status" value="1"/>
</dbReference>
<dbReference type="InterPro" id="IPR036942">
    <property type="entry name" value="Beta-barrel_TonB_sf"/>
</dbReference>
<protein>
    <submittedName>
        <fullName evidence="8">Outer membrane receptor proteins, mostly Fe transport</fullName>
    </submittedName>
</protein>
<dbReference type="SUPFAM" id="SSF56935">
    <property type="entry name" value="Porins"/>
    <property type="match status" value="1"/>
</dbReference>
<reference evidence="9" key="1">
    <citation type="submission" date="2016-11" db="EMBL/GenBank/DDBJ databases">
        <authorList>
            <person name="Varghese N."/>
            <person name="Submissions S."/>
        </authorList>
    </citation>
    <scope>NUCLEOTIDE SEQUENCE [LARGE SCALE GENOMIC DNA]</scope>
    <source>
        <strain evidence="9">DSM 24579</strain>
    </source>
</reference>
<dbReference type="SUPFAM" id="SSF49464">
    <property type="entry name" value="Carboxypeptidase regulatory domain-like"/>
    <property type="match status" value="1"/>
</dbReference>
<keyword evidence="9" id="KW-1185">Reference proteome</keyword>
<feature type="signal peptide" evidence="5">
    <location>
        <begin position="1"/>
        <end position="19"/>
    </location>
</feature>
<dbReference type="GO" id="GO:0009279">
    <property type="term" value="C:cell outer membrane"/>
    <property type="evidence" value="ECO:0007669"/>
    <property type="project" value="UniProtKB-SubCell"/>
</dbReference>
<name>A0A1M5HNQ6_SALEC</name>
<comment type="subcellular location">
    <subcellularLocation>
        <location evidence="1 4">Cell outer membrane</location>
    </subcellularLocation>
</comment>
<dbReference type="Pfam" id="PF13715">
    <property type="entry name" value="CarbopepD_reg_2"/>
    <property type="match status" value="1"/>
</dbReference>
<evidence type="ECO:0000313" key="8">
    <source>
        <dbReference type="EMBL" id="SHG17575.1"/>
    </source>
</evidence>
<dbReference type="Gene3D" id="2.40.170.20">
    <property type="entry name" value="TonB-dependent receptor, beta-barrel domain"/>
    <property type="match status" value="1"/>
</dbReference>
<evidence type="ECO:0000256" key="3">
    <source>
        <dbReference type="ARBA" id="ARBA00023237"/>
    </source>
</evidence>
<evidence type="ECO:0000259" key="7">
    <source>
        <dbReference type="Pfam" id="PF07715"/>
    </source>
</evidence>
<dbReference type="Gene3D" id="2.170.130.10">
    <property type="entry name" value="TonB-dependent receptor, plug domain"/>
    <property type="match status" value="1"/>
</dbReference>
<dbReference type="Pfam" id="PF00593">
    <property type="entry name" value="TonB_dep_Rec_b-barrel"/>
    <property type="match status" value="1"/>
</dbReference>
<feature type="chain" id="PRO_5012296431" evidence="5">
    <location>
        <begin position="20"/>
        <end position="926"/>
    </location>
</feature>
<feature type="domain" description="TonB-dependent receptor plug" evidence="7">
    <location>
        <begin position="134"/>
        <end position="233"/>
    </location>
</feature>
<dbReference type="Pfam" id="PF07715">
    <property type="entry name" value="Plug"/>
    <property type="match status" value="1"/>
</dbReference>
<dbReference type="Gene3D" id="2.60.40.1120">
    <property type="entry name" value="Carboxypeptidase-like, regulatory domain"/>
    <property type="match status" value="1"/>
</dbReference>
<keyword evidence="2 4" id="KW-0472">Membrane</keyword>
<dbReference type="InterPro" id="IPR008969">
    <property type="entry name" value="CarboxyPept-like_regulatory"/>
</dbReference>
<dbReference type="Proteomes" id="UP000183945">
    <property type="component" value="Unassembled WGS sequence"/>
</dbReference>
<evidence type="ECO:0000256" key="2">
    <source>
        <dbReference type="ARBA" id="ARBA00023136"/>
    </source>
</evidence>
<accession>A0A1M5HNQ6</accession>
<dbReference type="AlphaFoldDB" id="A0A1M5HNQ6"/>
<organism evidence="8 9">
    <name type="scientific">Salegentibacter echinorum</name>
    <dbReference type="NCBI Taxonomy" id="1073325"/>
    <lineage>
        <taxon>Bacteria</taxon>
        <taxon>Pseudomonadati</taxon>
        <taxon>Bacteroidota</taxon>
        <taxon>Flavobacteriia</taxon>
        <taxon>Flavobacteriales</taxon>
        <taxon>Flavobacteriaceae</taxon>
        <taxon>Salegentibacter</taxon>
    </lineage>
</organism>
<evidence type="ECO:0000313" key="9">
    <source>
        <dbReference type="Proteomes" id="UP000183945"/>
    </source>
</evidence>
<keyword evidence="4" id="KW-0798">TonB box</keyword>
<dbReference type="InterPro" id="IPR037066">
    <property type="entry name" value="Plug_dom_sf"/>
</dbReference>
<dbReference type="RefSeq" id="WP_072879560.1">
    <property type="nucleotide sequence ID" value="NZ_FQVT01000005.1"/>
</dbReference>